<name>A0A399EM81_9DEIN</name>
<keyword evidence="9" id="KW-1185">Reference proteome</keyword>
<dbReference type="SUPFAM" id="SSF50715">
    <property type="entry name" value="Ribosomal protein L25-like"/>
    <property type="match status" value="1"/>
</dbReference>
<dbReference type="Gene3D" id="2.170.120.20">
    <property type="entry name" value="Ribosomal protein L25, beta domain"/>
    <property type="match status" value="1"/>
</dbReference>
<organism evidence="8 9">
    <name type="scientific">Calidithermus roseus</name>
    <dbReference type="NCBI Taxonomy" id="1644118"/>
    <lineage>
        <taxon>Bacteria</taxon>
        <taxon>Thermotogati</taxon>
        <taxon>Deinococcota</taxon>
        <taxon>Deinococci</taxon>
        <taxon>Thermales</taxon>
        <taxon>Thermaceae</taxon>
        <taxon>Calidithermus</taxon>
    </lineage>
</organism>
<dbReference type="Pfam" id="PF14693">
    <property type="entry name" value="Ribosomal_TL5_C"/>
    <property type="match status" value="1"/>
</dbReference>
<dbReference type="GO" id="GO:0006412">
    <property type="term" value="P:translation"/>
    <property type="evidence" value="ECO:0007669"/>
    <property type="project" value="UniProtKB-UniRule"/>
</dbReference>
<dbReference type="RefSeq" id="WP_119278028.1">
    <property type="nucleotide sequence ID" value="NZ_QWLA01000038.1"/>
</dbReference>
<keyword evidence="3 5" id="KW-0689">Ribosomal protein</keyword>
<comment type="caution">
    <text evidence="8">The sequence shown here is derived from an EMBL/GenBank/DDBJ whole genome shotgun (WGS) entry which is preliminary data.</text>
</comment>
<evidence type="ECO:0000313" key="8">
    <source>
        <dbReference type="EMBL" id="RIH85737.1"/>
    </source>
</evidence>
<dbReference type="InterPro" id="IPR020930">
    <property type="entry name" value="Ribosomal_uL5_bac-type"/>
</dbReference>
<feature type="domain" description="Large ribosomal subunit protein bL25 L25" evidence="6">
    <location>
        <begin position="5"/>
        <end position="87"/>
    </location>
</feature>
<dbReference type="PANTHER" id="PTHR33284:SF1">
    <property type="entry name" value="RIBOSOMAL PROTEIN L25_GLN-TRNA SYNTHETASE, ANTI-CODON-BINDING DOMAIN-CONTAINING PROTEIN"/>
    <property type="match status" value="1"/>
</dbReference>
<feature type="domain" description="Large ribosomal subunit protein bL25 beta" evidence="7">
    <location>
        <begin position="95"/>
        <end position="176"/>
    </location>
</feature>
<accession>A0A399EM81</accession>
<evidence type="ECO:0000256" key="4">
    <source>
        <dbReference type="ARBA" id="ARBA00023274"/>
    </source>
</evidence>
<dbReference type="EMBL" id="QWLA01000038">
    <property type="protein sequence ID" value="RIH85737.1"/>
    <property type="molecule type" value="Genomic_DNA"/>
</dbReference>
<dbReference type="Pfam" id="PF01386">
    <property type="entry name" value="Ribosomal_L25p"/>
    <property type="match status" value="1"/>
</dbReference>
<dbReference type="InterPro" id="IPR011035">
    <property type="entry name" value="Ribosomal_bL25/Gln-tRNA_synth"/>
</dbReference>
<evidence type="ECO:0000256" key="3">
    <source>
        <dbReference type="ARBA" id="ARBA00022980"/>
    </source>
</evidence>
<protein>
    <recommendedName>
        <fullName evidence="5">Large ribosomal subunit protein bL25</fullName>
    </recommendedName>
    <alternativeName>
        <fullName evidence="5">General stress protein CTC</fullName>
    </alternativeName>
</protein>
<comment type="function">
    <text evidence="5">This is one of the proteins that binds to the 5S RNA in the ribosome where it forms part of the central protuberance.</text>
</comment>
<gene>
    <name evidence="5 8" type="primary">rplY</name>
    <name evidence="5" type="synonym">ctc</name>
    <name evidence="8" type="ORF">Mrose_02076</name>
</gene>
<dbReference type="Proteomes" id="UP000265341">
    <property type="component" value="Unassembled WGS sequence"/>
</dbReference>
<sequence>MEYRLKAQTRGDENLNALRDAGKLPGVLYNKNENRKVVVDLREFNKVFMQAGIHHVITLELEGKTVDTLVRQVNLDPRRRRPNHVDFYALSDEPVQMWIPVKIVGTAQGVRLGGVLQLVNADIQVKVSPKAIPEFIEVDVSELNIGDSIHMEELKLPEGVKLAMNPKDTVVSIVPPVDAEKELAAAETAAPTEVEVIKKGKTEEE</sequence>
<proteinExistence type="inferred from homology"/>
<dbReference type="GO" id="GO:0008097">
    <property type="term" value="F:5S rRNA binding"/>
    <property type="evidence" value="ECO:0007669"/>
    <property type="project" value="InterPro"/>
</dbReference>
<reference evidence="8 9" key="1">
    <citation type="submission" date="2018-08" db="EMBL/GenBank/DDBJ databases">
        <title>Meiothermus roseus NBRC 110900 genome sequencing project.</title>
        <authorList>
            <person name="Da Costa M.S."/>
            <person name="Albuquerque L."/>
            <person name="Raposo P."/>
            <person name="Froufe H.J.C."/>
            <person name="Barroso C.S."/>
            <person name="Egas C."/>
        </authorList>
    </citation>
    <scope>NUCLEOTIDE SEQUENCE [LARGE SCALE GENOMIC DNA]</scope>
    <source>
        <strain evidence="8 9">NBRC 110900</strain>
    </source>
</reference>
<evidence type="ECO:0000256" key="1">
    <source>
        <dbReference type="ARBA" id="ARBA00022730"/>
    </source>
</evidence>
<dbReference type="CDD" id="cd00495">
    <property type="entry name" value="Ribosomal_L25_TL5_CTC"/>
    <property type="match status" value="1"/>
</dbReference>
<dbReference type="PANTHER" id="PTHR33284">
    <property type="entry name" value="RIBOSOMAL PROTEIN L25/GLN-TRNA SYNTHETASE, ANTI-CODON-BINDING DOMAIN-CONTAINING PROTEIN"/>
    <property type="match status" value="1"/>
</dbReference>
<dbReference type="Gene3D" id="2.40.240.10">
    <property type="entry name" value="Ribosomal Protein L25, Chain P"/>
    <property type="match status" value="1"/>
</dbReference>
<evidence type="ECO:0000256" key="5">
    <source>
        <dbReference type="HAMAP-Rule" id="MF_01334"/>
    </source>
</evidence>
<comment type="subunit">
    <text evidence="5">Part of the 50S ribosomal subunit; part of the 5S rRNA/L5/L18/L25 subcomplex. Contacts the 5S rRNA. Binds to the 5S rRNA independently of L5 and L18.</text>
</comment>
<keyword evidence="2 5" id="KW-0694">RNA-binding</keyword>
<keyword evidence="4 5" id="KW-0687">Ribonucleoprotein</keyword>
<dbReference type="InterPro" id="IPR001021">
    <property type="entry name" value="Ribosomal_bL25_long"/>
</dbReference>
<keyword evidence="1 5" id="KW-0699">rRNA-binding</keyword>
<evidence type="ECO:0000313" key="9">
    <source>
        <dbReference type="Proteomes" id="UP000265341"/>
    </source>
</evidence>
<comment type="similarity">
    <text evidence="5">Belongs to the bacterial ribosomal protein bL25 family. CTC subfamily.</text>
</comment>
<dbReference type="HAMAP" id="MF_01334">
    <property type="entry name" value="Ribosomal_bL25_CTC"/>
    <property type="match status" value="1"/>
</dbReference>
<dbReference type="NCBIfam" id="TIGR00731">
    <property type="entry name" value="bL25_bact_ctc"/>
    <property type="match status" value="1"/>
</dbReference>
<evidence type="ECO:0000256" key="2">
    <source>
        <dbReference type="ARBA" id="ARBA00022884"/>
    </source>
</evidence>
<dbReference type="GO" id="GO:0003735">
    <property type="term" value="F:structural constituent of ribosome"/>
    <property type="evidence" value="ECO:0007669"/>
    <property type="project" value="InterPro"/>
</dbReference>
<dbReference type="InterPro" id="IPR020056">
    <property type="entry name" value="Rbsml_bL25/Gln-tRNA_synth_N"/>
</dbReference>
<evidence type="ECO:0000259" key="7">
    <source>
        <dbReference type="Pfam" id="PF14693"/>
    </source>
</evidence>
<dbReference type="InterPro" id="IPR037121">
    <property type="entry name" value="Ribosomal_bL25_C"/>
</dbReference>
<dbReference type="GO" id="GO:0022625">
    <property type="term" value="C:cytosolic large ribosomal subunit"/>
    <property type="evidence" value="ECO:0007669"/>
    <property type="project" value="TreeGrafter"/>
</dbReference>
<evidence type="ECO:0000259" key="6">
    <source>
        <dbReference type="Pfam" id="PF01386"/>
    </source>
</evidence>
<dbReference type="OrthoDB" id="9790002at2"/>
<dbReference type="InterPro" id="IPR020057">
    <property type="entry name" value="Ribosomal_bL25_b-dom"/>
</dbReference>
<dbReference type="AlphaFoldDB" id="A0A399EM81"/>
<dbReference type="InterPro" id="IPR029751">
    <property type="entry name" value="Ribosomal_L25_dom"/>
</dbReference>